<evidence type="ECO:0000256" key="1">
    <source>
        <dbReference type="SAM" id="MobiDB-lite"/>
    </source>
</evidence>
<sequence>MVTSSTPLHARTGALVRGWRAFRVWRWTRPFWGGLFTVLSGLEIFATTQGSLGSLSFQLGPTGFLSWLIPTILVACGLLMWFTPGQRMFYSVVAAMTAVFSLIGVNLGGFLLGLLLGMVGSALGFAWTPVAPPEPPEPGAGDEPEPARETTVDKVPPQRAHRHESDVDAVPVLRRSQLYAVTVVLLSLAMAGVVTLHGGTPAYAAPCRPEATPGAPTPTPSGTPTPAPEAGGGNIITDILEGIGDLIGIGGNRREAPAAQSTPAPTPSGTQAPAGPSPAPTCPPAAGGDAPAGGQPGRGEEAEQRVATRVLPPPADIRAVNRVPSIMTGSKLTNFDLEYHGVTDLPLRGGGTMRVLWFNMTRSVTEDFELKPAVSGNRRMSIKAFPLTVERSVRFFTPRFSGKLLGFDQVYTPTAPPPLIPGAPVPVLPITFTDIEIQLAYVDCEKLTAKDLLSTP</sequence>
<feature type="region of interest" description="Disordered" evidence="1">
    <location>
        <begin position="247"/>
        <end position="311"/>
    </location>
</feature>
<dbReference type="AlphaFoldDB" id="A0A6F8YIC8"/>
<keyword evidence="2" id="KW-0812">Transmembrane</keyword>
<feature type="region of interest" description="Disordered" evidence="1">
    <location>
        <begin position="207"/>
        <end position="235"/>
    </location>
</feature>
<reference evidence="3 4" key="2">
    <citation type="submission" date="2020-03" db="EMBL/GenBank/DDBJ databases">
        <authorList>
            <person name="Ichikawa N."/>
            <person name="Kimura A."/>
            <person name="Kitahashi Y."/>
            <person name="Uohara A."/>
        </authorList>
    </citation>
    <scope>NUCLEOTIDE SEQUENCE [LARGE SCALE GENOMIC DNA]</scope>
    <source>
        <strain evidence="3 4">NBRC 105367</strain>
    </source>
</reference>
<keyword evidence="2" id="KW-0472">Membrane</keyword>
<gene>
    <name evidence="3" type="ORF">Psuf_030820</name>
</gene>
<dbReference type="InterPro" id="IPR046096">
    <property type="entry name" value="DUF6114"/>
</dbReference>
<protein>
    <submittedName>
        <fullName evidence="3">Uncharacterized protein</fullName>
    </submittedName>
</protein>
<dbReference type="KEGG" id="psuu:Psuf_030820"/>
<dbReference type="RefSeq" id="WP_173157536.1">
    <property type="nucleotide sequence ID" value="NZ_AP022871.1"/>
</dbReference>
<feature type="compositionally biased region" description="Pro residues" evidence="1">
    <location>
        <begin position="215"/>
        <end position="227"/>
    </location>
</feature>
<feature type="transmembrane region" description="Helical" evidence="2">
    <location>
        <begin position="64"/>
        <end position="82"/>
    </location>
</feature>
<name>A0A6F8YIC8_9ACTN</name>
<dbReference type="Pfam" id="PF19609">
    <property type="entry name" value="DUF6114"/>
    <property type="match status" value="1"/>
</dbReference>
<dbReference type="EMBL" id="AP022871">
    <property type="protein sequence ID" value="BCB85769.1"/>
    <property type="molecule type" value="Genomic_DNA"/>
</dbReference>
<keyword evidence="4" id="KW-1185">Reference proteome</keyword>
<evidence type="ECO:0000313" key="3">
    <source>
        <dbReference type="EMBL" id="BCB85769.1"/>
    </source>
</evidence>
<organism evidence="3 4">
    <name type="scientific">Phytohabitans suffuscus</name>
    <dbReference type="NCBI Taxonomy" id="624315"/>
    <lineage>
        <taxon>Bacteria</taxon>
        <taxon>Bacillati</taxon>
        <taxon>Actinomycetota</taxon>
        <taxon>Actinomycetes</taxon>
        <taxon>Micromonosporales</taxon>
        <taxon>Micromonosporaceae</taxon>
    </lineage>
</organism>
<proteinExistence type="predicted"/>
<feature type="transmembrane region" description="Helical" evidence="2">
    <location>
        <begin position="88"/>
        <end position="116"/>
    </location>
</feature>
<dbReference type="Proteomes" id="UP000503011">
    <property type="component" value="Chromosome"/>
</dbReference>
<keyword evidence="2" id="KW-1133">Transmembrane helix</keyword>
<feature type="transmembrane region" description="Helical" evidence="2">
    <location>
        <begin position="31"/>
        <end position="52"/>
    </location>
</feature>
<evidence type="ECO:0000256" key="2">
    <source>
        <dbReference type="SAM" id="Phobius"/>
    </source>
</evidence>
<reference evidence="3 4" key="1">
    <citation type="submission" date="2020-03" db="EMBL/GenBank/DDBJ databases">
        <title>Whole genome shotgun sequence of Phytohabitans suffuscus NBRC 105367.</title>
        <authorList>
            <person name="Komaki H."/>
            <person name="Tamura T."/>
        </authorList>
    </citation>
    <scope>NUCLEOTIDE SEQUENCE [LARGE SCALE GENOMIC DNA]</scope>
    <source>
        <strain evidence="3 4">NBRC 105367</strain>
    </source>
</reference>
<feature type="region of interest" description="Disordered" evidence="1">
    <location>
        <begin position="130"/>
        <end position="166"/>
    </location>
</feature>
<evidence type="ECO:0000313" key="4">
    <source>
        <dbReference type="Proteomes" id="UP000503011"/>
    </source>
</evidence>
<feature type="compositionally biased region" description="Low complexity" evidence="1">
    <location>
        <begin position="257"/>
        <end position="274"/>
    </location>
</feature>
<accession>A0A6F8YIC8</accession>